<dbReference type="PROSITE" id="PS01124">
    <property type="entry name" value="HTH_ARAC_FAMILY_2"/>
    <property type="match status" value="1"/>
</dbReference>
<dbReference type="PANTHER" id="PTHR43280:SF10">
    <property type="entry name" value="REGULATORY PROTEIN POCR"/>
    <property type="match status" value="1"/>
</dbReference>
<dbReference type="Pfam" id="PF12833">
    <property type="entry name" value="HTH_18"/>
    <property type="match status" value="1"/>
</dbReference>
<feature type="domain" description="HTH araC/xylS-type" evidence="6">
    <location>
        <begin position="199"/>
        <end position="297"/>
    </location>
</feature>
<comment type="caution">
    <text evidence="7">The sequence shown here is derived from an EMBL/GenBank/DDBJ whole genome shotgun (WGS) entry which is preliminary data.</text>
</comment>
<dbReference type="InterPro" id="IPR003313">
    <property type="entry name" value="AraC-bd"/>
</dbReference>
<dbReference type="GO" id="GO:0003700">
    <property type="term" value="F:DNA-binding transcription factor activity"/>
    <property type="evidence" value="ECO:0007669"/>
    <property type="project" value="InterPro"/>
</dbReference>
<dbReference type="Gene3D" id="2.60.120.10">
    <property type="entry name" value="Jelly Rolls"/>
    <property type="match status" value="1"/>
</dbReference>
<dbReference type="PROSITE" id="PS00041">
    <property type="entry name" value="HTH_ARAC_FAMILY_1"/>
    <property type="match status" value="1"/>
</dbReference>
<keyword evidence="3" id="KW-0010">Activator</keyword>
<dbReference type="SMART" id="SM00342">
    <property type="entry name" value="HTH_ARAC"/>
    <property type="match status" value="1"/>
</dbReference>
<organism evidence="7 8">
    <name type="scientific">Atlantibacter subterraneus</name>
    <dbReference type="NCBI Taxonomy" id="255519"/>
    <lineage>
        <taxon>Bacteria</taxon>
        <taxon>Pseudomonadati</taxon>
        <taxon>Pseudomonadota</taxon>
        <taxon>Gammaproteobacteria</taxon>
        <taxon>Enterobacterales</taxon>
        <taxon>Enterobacteriaceae</taxon>
        <taxon>Atlantibacter</taxon>
    </lineage>
</organism>
<dbReference type="InterPro" id="IPR014710">
    <property type="entry name" value="RmlC-like_jellyroll"/>
</dbReference>
<dbReference type="PANTHER" id="PTHR43280">
    <property type="entry name" value="ARAC-FAMILY TRANSCRIPTIONAL REGULATOR"/>
    <property type="match status" value="1"/>
</dbReference>
<reference evidence="7 8" key="1">
    <citation type="submission" date="2018-10" db="EMBL/GenBank/DDBJ databases">
        <title>Transmission dynamics of multidrug resistant bacteria on intensive care unit surfaces.</title>
        <authorList>
            <person name="D'Souza A.W."/>
            <person name="Potter R.F."/>
            <person name="Wallace M."/>
            <person name="Shupe A."/>
            <person name="Patel S."/>
            <person name="Sun S."/>
            <person name="Gul D."/>
            <person name="Kwon J.H."/>
            <person name="Andleeb S."/>
            <person name="Burnham C.-A.D."/>
            <person name="Dantas G."/>
        </authorList>
    </citation>
    <scope>NUCLEOTIDE SEQUENCE [LARGE SCALE GENOMIC DNA]</scope>
    <source>
        <strain evidence="7 8">AS_373</strain>
    </source>
</reference>
<dbReference type="PRINTS" id="PR00032">
    <property type="entry name" value="HTHARAC"/>
</dbReference>
<accession>A0A3R9F3X6</accession>
<evidence type="ECO:0000256" key="4">
    <source>
        <dbReference type="ARBA" id="ARBA00023163"/>
    </source>
</evidence>
<protein>
    <recommendedName>
        <fullName evidence="5">Arabinose operon regulatory protein</fullName>
    </recommendedName>
</protein>
<dbReference type="Gene3D" id="1.10.10.60">
    <property type="entry name" value="Homeodomain-like"/>
    <property type="match status" value="2"/>
</dbReference>
<evidence type="ECO:0000313" key="7">
    <source>
        <dbReference type="EMBL" id="RSE27953.1"/>
    </source>
</evidence>
<keyword evidence="4" id="KW-0804">Transcription</keyword>
<evidence type="ECO:0000256" key="2">
    <source>
        <dbReference type="ARBA" id="ARBA00023125"/>
    </source>
</evidence>
<evidence type="ECO:0000313" key="8">
    <source>
        <dbReference type="Proteomes" id="UP000275331"/>
    </source>
</evidence>
<keyword evidence="1" id="KW-0805">Transcription regulation</keyword>
<dbReference type="InterPro" id="IPR037923">
    <property type="entry name" value="HTH-like"/>
</dbReference>
<dbReference type="GO" id="GO:0043565">
    <property type="term" value="F:sequence-specific DNA binding"/>
    <property type="evidence" value="ECO:0007669"/>
    <property type="project" value="InterPro"/>
</dbReference>
<sequence>MGVGHTSCNKNGVNQVHSSFSTPRIFRGVAGDDMIEVISNIGLKIENGGLFISRGQGIHPRRIIHSWELIFVESGSLSIREDNDYYTVGAGQCLILAPGKTHEGTDNFPADLKFFWIHFTLLPSELPALLPGESTITLANYIRVKDSNSVASLFRLFLSEQTANAPVELLNTIFLLILKKLAASVPFDKHTENESVLVQQAAAYIRTHYHLKISTSSVAAKLKCNPDYLGRLFRQYRGLTVTDEINQQRVKTAESLLVTSLFSLPDIATRCGFTDTAYFREIFKKYKGVTPKKWRALYSRIHINTH</sequence>
<evidence type="ECO:0000256" key="1">
    <source>
        <dbReference type="ARBA" id="ARBA00023015"/>
    </source>
</evidence>
<dbReference type="InterPro" id="IPR009057">
    <property type="entry name" value="Homeodomain-like_sf"/>
</dbReference>
<dbReference type="SUPFAM" id="SSF51215">
    <property type="entry name" value="Regulatory protein AraC"/>
    <property type="match status" value="1"/>
</dbReference>
<dbReference type="InterPro" id="IPR018062">
    <property type="entry name" value="HTH_AraC-typ_CS"/>
</dbReference>
<evidence type="ECO:0000259" key="6">
    <source>
        <dbReference type="PROSITE" id="PS01124"/>
    </source>
</evidence>
<dbReference type="Proteomes" id="UP000275331">
    <property type="component" value="Unassembled WGS sequence"/>
</dbReference>
<dbReference type="AlphaFoldDB" id="A0A3R9F3X6"/>
<dbReference type="InterPro" id="IPR018060">
    <property type="entry name" value="HTH_AraC"/>
</dbReference>
<gene>
    <name evidence="7" type="ORF">EGT71_06090</name>
</gene>
<name>A0A3R9F3X6_9ENTR</name>
<dbReference type="OrthoDB" id="9803764at2"/>
<dbReference type="EMBL" id="RHXB01000003">
    <property type="protein sequence ID" value="RSE27953.1"/>
    <property type="molecule type" value="Genomic_DNA"/>
</dbReference>
<keyword evidence="2" id="KW-0238">DNA-binding</keyword>
<dbReference type="SUPFAM" id="SSF46689">
    <property type="entry name" value="Homeodomain-like"/>
    <property type="match status" value="1"/>
</dbReference>
<dbReference type="InterPro" id="IPR020449">
    <property type="entry name" value="Tscrpt_reg_AraC-type_HTH"/>
</dbReference>
<proteinExistence type="predicted"/>
<dbReference type="Pfam" id="PF02311">
    <property type="entry name" value="AraC_binding"/>
    <property type="match status" value="1"/>
</dbReference>
<evidence type="ECO:0000256" key="5">
    <source>
        <dbReference type="ARBA" id="ARBA00044978"/>
    </source>
</evidence>
<evidence type="ECO:0000256" key="3">
    <source>
        <dbReference type="ARBA" id="ARBA00023159"/>
    </source>
</evidence>